<dbReference type="Gene3D" id="3.40.1280.10">
    <property type="match status" value="1"/>
</dbReference>
<name>A0ABD3GYV7_9MARC</name>
<dbReference type="Proteomes" id="UP001633002">
    <property type="component" value="Unassembled WGS sequence"/>
</dbReference>
<evidence type="ECO:0000313" key="8">
    <source>
        <dbReference type="EMBL" id="KAL3683330.1"/>
    </source>
</evidence>
<keyword evidence="6" id="KW-0694">RNA-binding</keyword>
<dbReference type="InterPro" id="IPR029026">
    <property type="entry name" value="tRNA_m1G_MTases_N"/>
</dbReference>
<feature type="domain" description="tRNA/rRNA methyltransferase SpoU type" evidence="7">
    <location>
        <begin position="166"/>
        <end position="307"/>
    </location>
</feature>
<keyword evidence="1" id="KW-0820">tRNA-binding</keyword>
<dbReference type="GO" id="GO:0032259">
    <property type="term" value="P:methylation"/>
    <property type="evidence" value="ECO:0007669"/>
    <property type="project" value="UniProtKB-KW"/>
</dbReference>
<gene>
    <name evidence="8" type="ORF">R1sor_001352</name>
</gene>
<evidence type="ECO:0000256" key="2">
    <source>
        <dbReference type="ARBA" id="ARBA00022603"/>
    </source>
</evidence>
<keyword evidence="5" id="KW-0819">tRNA processing</keyword>
<keyword evidence="4" id="KW-0949">S-adenosyl-L-methionine</keyword>
<dbReference type="GO" id="GO:0000049">
    <property type="term" value="F:tRNA binding"/>
    <property type="evidence" value="ECO:0007669"/>
    <property type="project" value="UniProtKB-KW"/>
</dbReference>
<evidence type="ECO:0000256" key="1">
    <source>
        <dbReference type="ARBA" id="ARBA00022555"/>
    </source>
</evidence>
<dbReference type="PANTHER" id="PTHR43453:SF1">
    <property type="entry name" value="TRNA_RRNA METHYLTRANSFERASE SPOU TYPE DOMAIN-CONTAINING PROTEIN"/>
    <property type="match status" value="1"/>
</dbReference>
<dbReference type="InterPro" id="IPR001537">
    <property type="entry name" value="SpoU_MeTrfase"/>
</dbReference>
<comment type="caution">
    <text evidence="8">The sequence shown here is derived from an EMBL/GenBank/DDBJ whole genome shotgun (WGS) entry which is preliminary data.</text>
</comment>
<keyword evidence="3" id="KW-0808">Transferase</keyword>
<dbReference type="SUPFAM" id="SSF75217">
    <property type="entry name" value="alpha/beta knot"/>
    <property type="match status" value="1"/>
</dbReference>
<keyword evidence="2" id="KW-0489">Methyltransferase</keyword>
<protein>
    <recommendedName>
        <fullName evidence="7">tRNA/rRNA methyltransferase SpoU type domain-containing protein</fullName>
    </recommendedName>
</protein>
<evidence type="ECO:0000256" key="3">
    <source>
        <dbReference type="ARBA" id="ARBA00022679"/>
    </source>
</evidence>
<dbReference type="EMBL" id="JBJQOH010000006">
    <property type="protein sequence ID" value="KAL3683330.1"/>
    <property type="molecule type" value="Genomic_DNA"/>
</dbReference>
<accession>A0ABD3GYV7</accession>
<dbReference type="InterPro" id="IPR033671">
    <property type="entry name" value="TrmH"/>
</dbReference>
<keyword evidence="9" id="KW-1185">Reference proteome</keyword>
<evidence type="ECO:0000256" key="5">
    <source>
        <dbReference type="ARBA" id="ARBA00022694"/>
    </source>
</evidence>
<evidence type="ECO:0000313" key="9">
    <source>
        <dbReference type="Proteomes" id="UP001633002"/>
    </source>
</evidence>
<dbReference type="PANTHER" id="PTHR43453">
    <property type="entry name" value="RRNA METHYLASE-LIKE"/>
    <property type="match status" value="1"/>
</dbReference>
<dbReference type="HAMAP" id="MF_02060">
    <property type="entry name" value="tRNA_methyltr_TrmH"/>
    <property type="match status" value="1"/>
</dbReference>
<evidence type="ECO:0000256" key="6">
    <source>
        <dbReference type="ARBA" id="ARBA00022884"/>
    </source>
</evidence>
<proteinExistence type="inferred from homology"/>
<dbReference type="FunFam" id="3.40.1280.10:FF:000016">
    <property type="entry name" value="rRNA methylase-like protein"/>
    <property type="match status" value="1"/>
</dbReference>
<dbReference type="AlphaFoldDB" id="A0ABD3GYV7"/>
<reference evidence="8 9" key="1">
    <citation type="submission" date="2024-09" db="EMBL/GenBank/DDBJ databases">
        <title>Chromosome-scale assembly of Riccia sorocarpa.</title>
        <authorList>
            <person name="Paukszto L."/>
        </authorList>
    </citation>
    <scope>NUCLEOTIDE SEQUENCE [LARGE SCALE GENOMIC DNA]</scope>
    <source>
        <strain evidence="8">LP-2024</strain>
        <tissue evidence="8">Aerial parts of the thallus</tissue>
    </source>
</reference>
<evidence type="ECO:0000256" key="4">
    <source>
        <dbReference type="ARBA" id="ARBA00022691"/>
    </source>
</evidence>
<dbReference type="GO" id="GO:0008168">
    <property type="term" value="F:methyltransferase activity"/>
    <property type="evidence" value="ECO:0007669"/>
    <property type="project" value="UniProtKB-KW"/>
</dbReference>
<dbReference type="Pfam" id="PF00588">
    <property type="entry name" value="SpoU_methylase"/>
    <property type="match status" value="1"/>
</dbReference>
<evidence type="ECO:0000259" key="7">
    <source>
        <dbReference type="Pfam" id="PF00588"/>
    </source>
</evidence>
<dbReference type="GO" id="GO:0008033">
    <property type="term" value="P:tRNA processing"/>
    <property type="evidence" value="ECO:0007669"/>
    <property type="project" value="UniProtKB-KW"/>
</dbReference>
<dbReference type="CDD" id="cd18092">
    <property type="entry name" value="SpoU-like_TrmH"/>
    <property type="match status" value="1"/>
</dbReference>
<organism evidence="8 9">
    <name type="scientific">Riccia sorocarpa</name>
    <dbReference type="NCBI Taxonomy" id="122646"/>
    <lineage>
        <taxon>Eukaryota</taxon>
        <taxon>Viridiplantae</taxon>
        <taxon>Streptophyta</taxon>
        <taxon>Embryophyta</taxon>
        <taxon>Marchantiophyta</taxon>
        <taxon>Marchantiopsida</taxon>
        <taxon>Marchantiidae</taxon>
        <taxon>Marchantiales</taxon>
        <taxon>Ricciaceae</taxon>
        <taxon>Riccia</taxon>
    </lineage>
</organism>
<dbReference type="InterPro" id="IPR029028">
    <property type="entry name" value="Alpha/beta_knot_MTases"/>
</dbReference>
<sequence>MAIASSVAGSFSMRSASTWRHPNKGLFSRWTVSAASIFDSRREYRPQKDSRALRLDNRVICSSRVQGLQDDVIPLIKEPRVRTIIPELSSVTLGISNESRNQDGECQSAVLAPPRRRWFPHAGSFKLNEEGTTVSTDEVLELLGSVMMDDRKQRIEKVVANRTYAVSVVVEGLSDVGNVSAVCRTADALGYQSVHVIANKRNMRYRENPRTSMGAEKWLDVEKWESTTPCLEALKARGYRIAVTHIADDTVSVHDMDWTIPTAIVLGNEIRGISEEAIALSDLRCSIPMAGMVESFNVSVAAAIVMHQAATDRLRRQGFHGDLTEEEKTILAADFFMRHRDSSVSILETLVARKRKRSRNRLKPEILVAPCRLLSRELTLVT</sequence>